<sequence>MTLAAKLRRAPLRLTTGAFILNSGLGKWAGGEEQAKGIHGMAAGAYPALQKMQPATFLRTLSVAEIATGAVLLAPIVPAGIAGVALTAFAGGLVGLYLRTPALHEPGGVRPTQDGIAIAKDVWMAGAGASLIIDAVTTRSKKKAPATD</sequence>
<feature type="transmembrane region" description="Helical" evidence="1">
    <location>
        <begin position="80"/>
        <end position="98"/>
    </location>
</feature>
<keyword evidence="1" id="KW-0812">Transmembrane</keyword>
<evidence type="ECO:0000256" key="1">
    <source>
        <dbReference type="SAM" id="Phobius"/>
    </source>
</evidence>
<evidence type="ECO:0000313" key="3">
    <source>
        <dbReference type="Proteomes" id="UP000306985"/>
    </source>
</evidence>
<reference evidence="2 3" key="1">
    <citation type="submission" date="2019-05" db="EMBL/GenBank/DDBJ databases">
        <title>Nakamurella sp. N5BH11, whole genome shotgun sequence.</title>
        <authorList>
            <person name="Tuo L."/>
        </authorList>
    </citation>
    <scope>NUCLEOTIDE SEQUENCE [LARGE SCALE GENOMIC DNA]</scope>
    <source>
        <strain evidence="2 3">N5BH11</strain>
    </source>
</reference>
<dbReference type="Proteomes" id="UP000306985">
    <property type="component" value="Unassembled WGS sequence"/>
</dbReference>
<keyword evidence="1" id="KW-0472">Membrane</keyword>
<protein>
    <recommendedName>
        <fullName evidence="4">DoxX family membrane protein</fullName>
    </recommendedName>
</protein>
<gene>
    <name evidence="2" type="ORF">FDO65_12980</name>
</gene>
<dbReference type="RefSeq" id="WP_137450131.1">
    <property type="nucleotide sequence ID" value="NZ_SZZH01000003.1"/>
</dbReference>
<organism evidence="2 3">
    <name type="scientific">Nakamurella flava</name>
    <dbReference type="NCBI Taxonomy" id="2576308"/>
    <lineage>
        <taxon>Bacteria</taxon>
        <taxon>Bacillati</taxon>
        <taxon>Actinomycetota</taxon>
        <taxon>Actinomycetes</taxon>
        <taxon>Nakamurellales</taxon>
        <taxon>Nakamurellaceae</taxon>
        <taxon>Nakamurella</taxon>
    </lineage>
</organism>
<name>A0A4U6QEJ2_9ACTN</name>
<evidence type="ECO:0000313" key="2">
    <source>
        <dbReference type="EMBL" id="TKV58468.1"/>
    </source>
</evidence>
<dbReference type="EMBL" id="SZZH01000003">
    <property type="protein sequence ID" value="TKV58468.1"/>
    <property type="molecule type" value="Genomic_DNA"/>
</dbReference>
<keyword evidence="3" id="KW-1185">Reference proteome</keyword>
<comment type="caution">
    <text evidence="2">The sequence shown here is derived from an EMBL/GenBank/DDBJ whole genome shotgun (WGS) entry which is preliminary data.</text>
</comment>
<keyword evidence="1" id="KW-1133">Transmembrane helix</keyword>
<accession>A0A4U6QEJ2</accession>
<proteinExistence type="predicted"/>
<dbReference type="AlphaFoldDB" id="A0A4U6QEJ2"/>
<dbReference type="OrthoDB" id="3267263at2"/>
<evidence type="ECO:0008006" key="4">
    <source>
        <dbReference type="Google" id="ProtNLM"/>
    </source>
</evidence>